<keyword evidence="2" id="KW-1185">Reference proteome</keyword>
<evidence type="ECO:0000313" key="1">
    <source>
        <dbReference type="EMBL" id="NZA03431.1"/>
    </source>
</evidence>
<sequence length="147" mass="15802">MRALRLYAGPAAYRHTRCRPAARSLRAEGGARHSGAPRGAYWDGGITDYHLHLAYVASSSIAVSARPASAEGRFDAEFATTGALVLYPHFQQAVVPSWLGESSSGATAPHHPERVQAWSSAVQAARQLADEFEAWPARPDPAQVQPL</sequence>
<evidence type="ECO:0000313" key="2">
    <source>
        <dbReference type="Proteomes" id="UP000589716"/>
    </source>
</evidence>
<dbReference type="AlphaFoldDB" id="A0A853IZS4"/>
<accession>A0A853IZS4</accession>
<organism evidence="1 2">
    <name type="scientific">Ottowia beijingensis</name>
    <dbReference type="NCBI Taxonomy" id="1207057"/>
    <lineage>
        <taxon>Bacteria</taxon>
        <taxon>Pseudomonadati</taxon>
        <taxon>Pseudomonadota</taxon>
        <taxon>Betaproteobacteria</taxon>
        <taxon>Burkholderiales</taxon>
        <taxon>Comamonadaceae</taxon>
        <taxon>Ottowia</taxon>
    </lineage>
</organism>
<dbReference type="EMBL" id="JACCKX010000002">
    <property type="protein sequence ID" value="NZA03431.1"/>
    <property type="molecule type" value="Genomic_DNA"/>
</dbReference>
<proteinExistence type="predicted"/>
<protein>
    <submittedName>
        <fullName evidence="1">Uncharacterized protein</fullName>
    </submittedName>
</protein>
<reference evidence="1 2" key="1">
    <citation type="submission" date="2020-07" db="EMBL/GenBank/DDBJ databases">
        <authorList>
            <person name="Maaloum M."/>
        </authorList>
    </citation>
    <scope>NUCLEOTIDE SEQUENCE [LARGE SCALE GENOMIC DNA]</scope>
    <source>
        <strain evidence="1 2">GCS-AN-3</strain>
    </source>
</reference>
<name>A0A853IZS4_9BURK</name>
<dbReference type="Proteomes" id="UP000589716">
    <property type="component" value="Unassembled WGS sequence"/>
</dbReference>
<comment type="caution">
    <text evidence="1">The sequence shown here is derived from an EMBL/GenBank/DDBJ whole genome shotgun (WGS) entry which is preliminary data.</text>
</comment>
<gene>
    <name evidence="1" type="ORF">H0I39_20210</name>
</gene>